<gene>
    <name evidence="11" type="ORF">GcM1_233103</name>
</gene>
<dbReference type="NCBIfam" id="TIGR00728">
    <property type="entry name" value="OPT_sfam"/>
    <property type="match status" value="1"/>
</dbReference>
<evidence type="ECO:0000256" key="8">
    <source>
        <dbReference type="ARBA" id="ARBA00023136"/>
    </source>
</evidence>
<keyword evidence="7 10" id="KW-1133">Transmembrane helix</keyword>
<evidence type="ECO:0000256" key="1">
    <source>
        <dbReference type="ARBA" id="ARBA00004141"/>
    </source>
</evidence>
<keyword evidence="8 10" id="KW-0472">Membrane</keyword>
<comment type="caution">
    <text evidence="11">The sequence shown here is derived from an EMBL/GenBank/DDBJ whole genome shotgun (WGS) entry which is preliminary data.</text>
</comment>
<dbReference type="PANTHER" id="PTHR22601">
    <property type="entry name" value="ISP4 LIKE PROTEIN"/>
    <property type="match status" value="1"/>
</dbReference>
<evidence type="ECO:0000256" key="3">
    <source>
        <dbReference type="ARBA" id="ARBA00022448"/>
    </source>
</evidence>
<evidence type="ECO:0000256" key="7">
    <source>
        <dbReference type="ARBA" id="ARBA00022989"/>
    </source>
</evidence>
<feature type="transmembrane region" description="Helical" evidence="10">
    <location>
        <begin position="673"/>
        <end position="691"/>
    </location>
</feature>
<evidence type="ECO:0000313" key="11">
    <source>
        <dbReference type="EMBL" id="RKF75597.1"/>
    </source>
</evidence>
<protein>
    <submittedName>
        <fullName evidence="11">Sexual differentiation process protein isp4</fullName>
    </submittedName>
</protein>
<evidence type="ECO:0000256" key="9">
    <source>
        <dbReference type="SAM" id="MobiDB-lite"/>
    </source>
</evidence>
<evidence type="ECO:0000256" key="2">
    <source>
        <dbReference type="ARBA" id="ARBA00008807"/>
    </source>
</evidence>
<feature type="transmembrane region" description="Helical" evidence="10">
    <location>
        <begin position="331"/>
        <end position="357"/>
    </location>
</feature>
<dbReference type="InterPro" id="IPR004813">
    <property type="entry name" value="OPT"/>
</dbReference>
<keyword evidence="3" id="KW-0813">Transport</keyword>
<dbReference type="AlphaFoldDB" id="A0A420IM59"/>
<feature type="region of interest" description="Disordered" evidence="9">
    <location>
        <begin position="1"/>
        <end position="47"/>
    </location>
</feature>
<keyword evidence="6" id="KW-0653">Protein transport</keyword>
<dbReference type="EMBL" id="MCBS01023299">
    <property type="protein sequence ID" value="RKF75597.1"/>
    <property type="molecule type" value="Genomic_DNA"/>
</dbReference>
<feature type="transmembrane region" description="Helical" evidence="10">
    <location>
        <begin position="440"/>
        <end position="460"/>
    </location>
</feature>
<feature type="transmembrane region" description="Helical" evidence="10">
    <location>
        <begin position="369"/>
        <end position="391"/>
    </location>
</feature>
<dbReference type="Pfam" id="PF03169">
    <property type="entry name" value="OPT"/>
    <property type="match status" value="1"/>
</dbReference>
<evidence type="ECO:0000256" key="10">
    <source>
        <dbReference type="SAM" id="Phobius"/>
    </source>
</evidence>
<dbReference type="GO" id="GO:0016020">
    <property type="term" value="C:membrane"/>
    <property type="evidence" value="ECO:0007669"/>
    <property type="project" value="UniProtKB-SubCell"/>
</dbReference>
<feature type="transmembrane region" description="Helical" evidence="10">
    <location>
        <begin position="291"/>
        <end position="311"/>
    </location>
</feature>
<feature type="transmembrane region" description="Helical" evidence="10">
    <location>
        <begin position="519"/>
        <end position="545"/>
    </location>
</feature>
<accession>A0A420IM59</accession>
<sequence>MANLKEKTAHLVQFSEGTRRESNPPVNSKHNLSTSNKNLPPTASEKLSHLKEFSDSHKLDPNLPFEELAEVDEILKSGNAEKGIEIEQTLLEDDSPYPEVRDAVRNYDEDLPANTVRAWTIGLLLTTIGSGVNCLFSLRNPSIAITTFAIQLISYPLGRGWDLIMPDRQFQIGRLKFNLRPGKFNFKEHTIIVCMANAAYAGSAIYATDVLISQQVYYKQNFGWAFQLLFAITNQMTGYGLAGICRRWLVWPASMIWPSNLVNCTLMYTLHENNASNNPEANSWSLTRYRWFLYVMCGSFLWYFFPGWIFQGLSYFTFACWIAPQNVTVNQLFGGLTGLGLIPITFDWTVITGYLASPLIPPWHAIMNTLIGLAIFTIIPALGIQFTGAWYSNYFPMQTSQSYDNTGKRYNVSRILNTDFQFDEAAYKSYSPIFLSTNFALSYGISFAAISAVIIHTALYETKNIWHQFRRARDQQDDCHMRLMKKYTDAPDWWYLVLFSIMLVLSFVVILVWDTHFTWWAMIVCTIIPCIFVIPLGIIYATTNIQIGLNVLTEFIIGYMSPGKPLAMMMFKSYGYIVMVQAQYFLQDLKLGHYLKLPPKTLFAAQATATIWGSIIQIAVLNWALGNIEGICTLDQKSSYTCPGGNVFFTASVIWGAIGPARVFSLGAIYSSLLWYFLIGATLPFLTYFATRRWPKSFFRYLSVPVMLGGLGSIPPATGYNVLCWGSVGLFFQKYLRSRYRSWWKKYNYITSAGLDCGLILCTLFIFFTLSLTNVTPPQWFGNVDIYKTMDQTNTAIRKTLGPGEKIGPTTWL</sequence>
<feature type="compositionally biased region" description="Polar residues" evidence="9">
    <location>
        <begin position="24"/>
        <end position="41"/>
    </location>
</feature>
<reference evidence="11 12" key="1">
    <citation type="journal article" date="2018" name="BMC Genomics">
        <title>Comparative genome analyses reveal sequence features reflecting distinct modes of host-adaptation between dicot and monocot powdery mildew.</title>
        <authorList>
            <person name="Wu Y."/>
            <person name="Ma X."/>
            <person name="Pan Z."/>
            <person name="Kale S.D."/>
            <person name="Song Y."/>
            <person name="King H."/>
            <person name="Zhang Q."/>
            <person name="Presley C."/>
            <person name="Deng X."/>
            <person name="Wei C.I."/>
            <person name="Xiao S."/>
        </authorList>
    </citation>
    <scope>NUCLEOTIDE SEQUENCE [LARGE SCALE GENOMIC DNA]</scope>
    <source>
        <strain evidence="11">UMSG1</strain>
    </source>
</reference>
<feature type="transmembrane region" description="Helical" evidence="10">
    <location>
        <begin position="748"/>
        <end position="770"/>
    </location>
</feature>
<organism evidence="11 12">
    <name type="scientific">Golovinomyces cichoracearum</name>
    <dbReference type="NCBI Taxonomy" id="62708"/>
    <lineage>
        <taxon>Eukaryota</taxon>
        <taxon>Fungi</taxon>
        <taxon>Dikarya</taxon>
        <taxon>Ascomycota</taxon>
        <taxon>Pezizomycotina</taxon>
        <taxon>Leotiomycetes</taxon>
        <taxon>Erysiphales</taxon>
        <taxon>Erysiphaceae</taxon>
        <taxon>Golovinomyces</taxon>
    </lineage>
</organism>
<dbReference type="Proteomes" id="UP000285326">
    <property type="component" value="Unassembled WGS sequence"/>
</dbReference>
<dbReference type="GO" id="GO:0015031">
    <property type="term" value="P:protein transport"/>
    <property type="evidence" value="ECO:0007669"/>
    <property type="project" value="UniProtKB-KW"/>
</dbReference>
<evidence type="ECO:0000256" key="5">
    <source>
        <dbReference type="ARBA" id="ARBA00022856"/>
    </source>
</evidence>
<evidence type="ECO:0000256" key="6">
    <source>
        <dbReference type="ARBA" id="ARBA00022927"/>
    </source>
</evidence>
<feature type="transmembrane region" description="Helical" evidence="10">
    <location>
        <begin position="646"/>
        <end position="667"/>
    </location>
</feature>
<feature type="transmembrane region" description="Helical" evidence="10">
    <location>
        <begin position="222"/>
        <end position="242"/>
    </location>
</feature>
<feature type="transmembrane region" description="Helical" evidence="10">
    <location>
        <begin position="606"/>
        <end position="625"/>
    </location>
</feature>
<dbReference type="GO" id="GO:0035673">
    <property type="term" value="F:oligopeptide transmembrane transporter activity"/>
    <property type="evidence" value="ECO:0007669"/>
    <property type="project" value="InterPro"/>
</dbReference>
<comment type="subcellular location">
    <subcellularLocation>
        <location evidence="1">Membrane</location>
        <topology evidence="1">Multi-pass membrane protein</topology>
    </subcellularLocation>
</comment>
<feature type="transmembrane region" description="Helical" evidence="10">
    <location>
        <begin position="493"/>
        <end position="513"/>
    </location>
</feature>
<evidence type="ECO:0000313" key="12">
    <source>
        <dbReference type="Proteomes" id="UP000285326"/>
    </source>
</evidence>
<dbReference type="NCBIfam" id="TIGR00727">
    <property type="entry name" value="ISP4_OPT"/>
    <property type="match status" value="1"/>
</dbReference>
<dbReference type="InterPro" id="IPR004648">
    <property type="entry name" value="Oligpept_transpt"/>
</dbReference>
<keyword evidence="5" id="KW-0571">Peptide transport</keyword>
<keyword evidence="4 10" id="KW-0812">Transmembrane</keyword>
<name>A0A420IM59_9PEZI</name>
<proteinExistence type="inferred from homology"/>
<evidence type="ECO:0000256" key="4">
    <source>
        <dbReference type="ARBA" id="ARBA00022692"/>
    </source>
</evidence>
<comment type="similarity">
    <text evidence="2">Belongs to the oligopeptide OPT transporter family.</text>
</comment>